<proteinExistence type="inferred from homology"/>
<evidence type="ECO:0000313" key="12">
    <source>
        <dbReference type="Proteomes" id="UP000318453"/>
    </source>
</evidence>
<comment type="catalytic activity">
    <reaction evidence="7 8">
        <text>7,8-dihydroneopterin 3'-triphosphate + H2O = 6-carboxy-5,6,7,8-tetrahydropterin + triphosphate + acetaldehyde + 2 H(+)</text>
        <dbReference type="Rhea" id="RHEA:27966"/>
        <dbReference type="ChEBI" id="CHEBI:15343"/>
        <dbReference type="ChEBI" id="CHEBI:15377"/>
        <dbReference type="ChEBI" id="CHEBI:15378"/>
        <dbReference type="ChEBI" id="CHEBI:18036"/>
        <dbReference type="ChEBI" id="CHEBI:58462"/>
        <dbReference type="ChEBI" id="CHEBI:61032"/>
        <dbReference type="EC" id="4.1.2.50"/>
    </reaction>
</comment>
<dbReference type="EC" id="4.-.-.-" evidence="8"/>
<evidence type="ECO:0000256" key="7">
    <source>
        <dbReference type="ARBA" id="ARBA00048807"/>
    </source>
</evidence>
<dbReference type="AlphaFoldDB" id="A0A5B8NU95"/>
<keyword evidence="12" id="KW-1185">Reference proteome</keyword>
<organism evidence="11 12">
    <name type="scientific">Euhalothece natronophila Z-M001</name>
    <dbReference type="NCBI Taxonomy" id="522448"/>
    <lineage>
        <taxon>Bacteria</taxon>
        <taxon>Bacillati</taxon>
        <taxon>Cyanobacteriota</taxon>
        <taxon>Cyanophyceae</taxon>
        <taxon>Oscillatoriophycideae</taxon>
        <taxon>Chroococcales</taxon>
        <taxon>Halothecacae</taxon>
        <taxon>Halothece cluster</taxon>
        <taxon>Euhalothece</taxon>
    </lineage>
</organism>
<comment type="cofactor">
    <cofactor evidence="8 10">
        <name>Zn(2+)</name>
        <dbReference type="ChEBI" id="CHEBI:29105"/>
    </cofactor>
    <text evidence="8 10">Binds 1 zinc ion per subunit.</text>
</comment>
<evidence type="ECO:0000256" key="2">
    <source>
        <dbReference type="ARBA" id="ARBA00008900"/>
    </source>
</evidence>
<dbReference type="EMBL" id="CP042327">
    <property type="protein sequence ID" value="QDZ41610.1"/>
    <property type="molecule type" value="Genomic_DNA"/>
</dbReference>
<feature type="binding site" evidence="10">
    <location>
        <position position="29"/>
    </location>
    <ligand>
        <name>Zn(2+)</name>
        <dbReference type="ChEBI" id="CHEBI:29105"/>
    </ligand>
</feature>
<geneLocation type="plasmid" evidence="12">
    <name>peu1</name>
</geneLocation>
<accession>A0A5B8NU95</accession>
<dbReference type="KEGG" id="enn:FRE64_16690"/>
<feature type="binding site" evidence="10">
    <location>
        <position position="31"/>
    </location>
    <ligand>
        <name>Zn(2+)</name>
        <dbReference type="ChEBI" id="CHEBI:29105"/>
    </ligand>
</feature>
<gene>
    <name evidence="11" type="primary">queD</name>
    <name evidence="11" type="ORF">FRE64_16690</name>
</gene>
<dbReference type="Pfam" id="PF01242">
    <property type="entry name" value="PTPS"/>
    <property type="match status" value="1"/>
</dbReference>
<dbReference type="Gene3D" id="3.30.479.10">
    <property type="entry name" value="6-pyruvoyl tetrahydropterin synthase/QueD"/>
    <property type="match status" value="1"/>
</dbReference>
<dbReference type="PANTHER" id="PTHR12589">
    <property type="entry name" value="PYRUVOYL TETRAHYDROBIOPTERIN SYNTHASE"/>
    <property type="match status" value="1"/>
</dbReference>
<dbReference type="GO" id="GO:0046872">
    <property type="term" value="F:metal ion binding"/>
    <property type="evidence" value="ECO:0007669"/>
    <property type="project" value="UniProtKB-KW"/>
</dbReference>
<dbReference type="GO" id="GO:0008616">
    <property type="term" value="P:tRNA queuosine(34) biosynthetic process"/>
    <property type="evidence" value="ECO:0007669"/>
    <property type="project" value="UniProtKB-KW"/>
</dbReference>
<dbReference type="Proteomes" id="UP000318453">
    <property type="component" value="Plasmid pEu1"/>
</dbReference>
<dbReference type="GO" id="GO:0070497">
    <property type="term" value="F:6-carboxytetrahydropterin synthase activity"/>
    <property type="evidence" value="ECO:0007669"/>
    <property type="project" value="UniProtKB-EC"/>
</dbReference>
<evidence type="ECO:0000256" key="9">
    <source>
        <dbReference type="PIRSR" id="PIRSR006113-1"/>
    </source>
</evidence>
<sequence length="125" mass="14696">MDQWVIYKEFYFEAAHQLPNHNGKCRRLHGHSWVGRVYLQGKTLHQHGSQQGMLMDYGEIKKYIQPLLDHYLDHYYLNETTGLENPTSEEIAKWIFNQLEKAGCPNLYAVEIQETCTSGCKYIKD</sequence>
<evidence type="ECO:0000256" key="6">
    <source>
        <dbReference type="ARBA" id="ARBA00023239"/>
    </source>
</evidence>
<dbReference type="NCBIfam" id="TIGR03367">
    <property type="entry name" value="queuosine_QueD"/>
    <property type="match status" value="1"/>
</dbReference>
<evidence type="ECO:0000256" key="3">
    <source>
        <dbReference type="ARBA" id="ARBA00018141"/>
    </source>
</evidence>
<evidence type="ECO:0000256" key="8">
    <source>
        <dbReference type="PIRNR" id="PIRNR006113"/>
    </source>
</evidence>
<evidence type="ECO:0000256" key="10">
    <source>
        <dbReference type="PIRSR" id="PIRSR006113-2"/>
    </source>
</evidence>
<dbReference type="UniPathway" id="UPA00391"/>
<dbReference type="PANTHER" id="PTHR12589:SF7">
    <property type="entry name" value="6-PYRUVOYL TETRAHYDROBIOPTERIN SYNTHASE"/>
    <property type="match status" value="1"/>
</dbReference>
<name>A0A5B8NU95_9CHRO</name>
<reference evidence="11" key="1">
    <citation type="submission" date="2019-08" db="EMBL/GenBank/DDBJ databases">
        <title>Carotenoids and Carotenoid Binding Proteins in the Halophilic Cyanobacterium Euhalothece sp. ZM00.</title>
        <authorList>
            <person name="Cho S.M."/>
            <person name="Song J.Y."/>
            <person name="Park Y.-I."/>
        </authorList>
    </citation>
    <scope>NUCLEOTIDE SEQUENCE [LARGE SCALE GENOMIC DNA]</scope>
    <source>
        <strain evidence="11">Z-M001</strain>
        <plasmid evidence="11">pEu1</plasmid>
    </source>
</reference>
<feature type="active site" description="Charge relay system" evidence="9">
    <location>
        <position position="74"/>
    </location>
</feature>
<dbReference type="OrthoDB" id="9804698at2"/>
<feature type="binding site" evidence="10">
    <location>
        <position position="16"/>
    </location>
    <ligand>
        <name>Zn(2+)</name>
        <dbReference type="ChEBI" id="CHEBI:29105"/>
    </ligand>
</feature>
<keyword evidence="4 8" id="KW-0479">Metal-binding</keyword>
<feature type="active site" description="Charge relay system" evidence="9">
    <location>
        <position position="114"/>
    </location>
</feature>
<evidence type="ECO:0000256" key="1">
    <source>
        <dbReference type="ARBA" id="ARBA00005061"/>
    </source>
</evidence>
<dbReference type="RefSeq" id="WP_146297514.1">
    <property type="nucleotide sequence ID" value="NZ_CP042327.1"/>
</dbReference>
<evidence type="ECO:0000313" key="11">
    <source>
        <dbReference type="EMBL" id="QDZ41610.1"/>
    </source>
</evidence>
<dbReference type="SUPFAM" id="SSF55620">
    <property type="entry name" value="Tetrahydrobiopterin biosynthesis enzymes-like"/>
    <property type="match status" value="1"/>
</dbReference>
<dbReference type="PIRSF" id="PIRSF006113">
    <property type="entry name" value="PTP_synth"/>
    <property type="match status" value="1"/>
</dbReference>
<evidence type="ECO:0000256" key="5">
    <source>
        <dbReference type="ARBA" id="ARBA00022833"/>
    </source>
</evidence>
<feature type="active site" description="Proton acceptor" evidence="9">
    <location>
        <position position="25"/>
    </location>
</feature>
<dbReference type="InterPro" id="IPR007115">
    <property type="entry name" value="6-PTP_synth/QueD"/>
</dbReference>
<keyword evidence="5 8" id="KW-0862">Zinc</keyword>
<comment type="pathway">
    <text evidence="1 8">Purine metabolism; 7-cyano-7-deazaguanine biosynthesis.</text>
</comment>
<dbReference type="InterPro" id="IPR038418">
    <property type="entry name" value="6-PTP_synth/QueD_sf"/>
</dbReference>
<keyword evidence="8" id="KW-0671">Queuosine biosynthesis</keyword>
<keyword evidence="11" id="KW-0614">Plasmid</keyword>
<comment type="similarity">
    <text evidence="2 8">Belongs to the PTPS family. QueD subfamily.</text>
</comment>
<keyword evidence="6 8" id="KW-0456">Lyase</keyword>
<protein>
    <recommendedName>
        <fullName evidence="3 8">6-carboxy-5,6,7,8-tetrahydropterin synthase</fullName>
        <ecNumber evidence="8">4.-.-.-</ecNumber>
    </recommendedName>
</protein>
<evidence type="ECO:0000256" key="4">
    <source>
        <dbReference type="ARBA" id="ARBA00022723"/>
    </source>
</evidence>